<dbReference type="EMBL" id="AMPO01000002">
    <property type="protein sequence ID" value="EKF86401.1"/>
    <property type="molecule type" value="Genomic_DNA"/>
</dbReference>
<evidence type="ECO:0000313" key="2">
    <source>
        <dbReference type="EMBL" id="EKF86401.1"/>
    </source>
</evidence>
<comment type="caution">
    <text evidence="2">The sequence shown here is derived from an EMBL/GenBank/DDBJ whole genome shotgun (WGS) entry which is preliminary data.</text>
</comment>
<name>K2QE87_METFP</name>
<dbReference type="InterPro" id="IPR027417">
    <property type="entry name" value="P-loop_NTPase"/>
</dbReference>
<gene>
    <name evidence="2" type="ORF">A994_02923</name>
</gene>
<feature type="domain" description="G" evidence="1">
    <location>
        <begin position="27"/>
        <end position="132"/>
    </location>
</feature>
<dbReference type="PATRIC" id="fig|1204725.3.peg.588"/>
<accession>K2QE87</accession>
<dbReference type="PANTHER" id="PTHR42708:SF1">
    <property type="entry name" value="GLIDING MOTILITY PROTEIN MGLA"/>
    <property type="match status" value="1"/>
</dbReference>
<dbReference type="CDD" id="cd00882">
    <property type="entry name" value="Ras_like_GTPase"/>
    <property type="match status" value="1"/>
</dbReference>
<reference evidence="2 3" key="1">
    <citation type="journal article" date="2012" name="J. Bacteriol.">
        <title>Draft genome sequence of Methanobacterium formicicum DSM 3637, an archaebacterium isolated from the methane producer amoeba Pelomyxa palustris.</title>
        <authorList>
            <person name="Gutierrez G."/>
        </authorList>
    </citation>
    <scope>NUCLEOTIDE SEQUENCE [LARGE SCALE GENOMIC DNA]</scope>
    <source>
        <strain evidence="3">DSM 3637 / PP1</strain>
    </source>
</reference>
<dbReference type="SUPFAM" id="SSF52540">
    <property type="entry name" value="P-loop containing nucleoside triphosphate hydrolases"/>
    <property type="match status" value="1"/>
</dbReference>
<sequence>MKKILNIHANWKYFLQAVKMKHNKETKIVVLGTYNSGKTTTLEHICNNRAKVEYNGTTTALDYGNTMINGEKVHFFGTPGQERFRFMRRILSEGLDGAILVVDNSNGITSTDQEILERLNGFQVPYVVFANKQDLKPGNLEIDSEAPVIPTIAQEGEGIMEGVETLLELVKSNK</sequence>
<dbReference type="PANTHER" id="PTHR42708">
    <property type="entry name" value="ATP/GTP-BINDING PROTEIN-RELATED"/>
    <property type="match status" value="1"/>
</dbReference>
<dbReference type="NCBIfam" id="TIGR00231">
    <property type="entry name" value="small_GTP"/>
    <property type="match status" value="1"/>
</dbReference>
<dbReference type="InterPro" id="IPR052705">
    <property type="entry name" value="Gliding_Motility_GTPase"/>
</dbReference>
<organism evidence="2 3">
    <name type="scientific">Methanobacterium formicicum (strain DSM 3637 / PP1)</name>
    <dbReference type="NCBI Taxonomy" id="1204725"/>
    <lineage>
        <taxon>Archaea</taxon>
        <taxon>Methanobacteriati</taxon>
        <taxon>Methanobacteriota</taxon>
        <taxon>Methanomada group</taxon>
        <taxon>Methanobacteria</taxon>
        <taxon>Methanobacteriales</taxon>
        <taxon>Methanobacteriaceae</taxon>
        <taxon>Methanobacterium</taxon>
    </lineage>
</organism>
<dbReference type="InterPro" id="IPR005225">
    <property type="entry name" value="Small_GTP-bd"/>
</dbReference>
<dbReference type="Pfam" id="PF01926">
    <property type="entry name" value="MMR_HSR1"/>
    <property type="match status" value="1"/>
</dbReference>
<evidence type="ECO:0000313" key="3">
    <source>
        <dbReference type="Proteomes" id="UP000007360"/>
    </source>
</evidence>
<dbReference type="InterPro" id="IPR006073">
    <property type="entry name" value="GTP-bd"/>
</dbReference>
<keyword evidence="3" id="KW-1185">Reference proteome</keyword>
<dbReference type="Proteomes" id="UP000007360">
    <property type="component" value="Unassembled WGS sequence"/>
</dbReference>
<dbReference type="AlphaFoldDB" id="K2QE87"/>
<evidence type="ECO:0000259" key="1">
    <source>
        <dbReference type="Pfam" id="PF01926"/>
    </source>
</evidence>
<protein>
    <submittedName>
        <fullName evidence="2">Small GTP-binding protein</fullName>
    </submittedName>
</protein>
<proteinExistence type="predicted"/>
<dbReference type="GO" id="GO:0005525">
    <property type="term" value="F:GTP binding"/>
    <property type="evidence" value="ECO:0007669"/>
    <property type="project" value="InterPro"/>
</dbReference>
<dbReference type="Gene3D" id="3.40.50.300">
    <property type="entry name" value="P-loop containing nucleotide triphosphate hydrolases"/>
    <property type="match status" value="1"/>
</dbReference>